<protein>
    <recommendedName>
        <fullName evidence="1">Lon N-terminal domain-containing protein</fullName>
    </recommendedName>
</protein>
<reference evidence="2 3" key="1">
    <citation type="submission" date="2018-03" db="EMBL/GenBank/DDBJ databases">
        <title>Genomic Encyclopedia of Archaeal and Bacterial Type Strains, Phase II (KMG-II): from individual species to whole genera.</title>
        <authorList>
            <person name="Goeker M."/>
        </authorList>
    </citation>
    <scope>NUCLEOTIDE SEQUENCE [LARGE SCALE GENOMIC DNA]</scope>
    <source>
        <strain evidence="2 3">DSM 27929</strain>
    </source>
</reference>
<dbReference type="Proteomes" id="UP000238157">
    <property type="component" value="Unassembled WGS sequence"/>
</dbReference>
<dbReference type="OrthoDB" id="25394at2"/>
<evidence type="ECO:0000313" key="2">
    <source>
        <dbReference type="EMBL" id="PRY87499.1"/>
    </source>
</evidence>
<dbReference type="SUPFAM" id="SSF88697">
    <property type="entry name" value="PUA domain-like"/>
    <property type="match status" value="1"/>
</dbReference>
<comment type="caution">
    <text evidence="2">The sequence shown here is derived from an EMBL/GenBank/DDBJ whole genome shotgun (WGS) entry which is preliminary data.</text>
</comment>
<dbReference type="Pfam" id="PF02190">
    <property type="entry name" value="LON_substr_bdg"/>
    <property type="match status" value="1"/>
</dbReference>
<dbReference type="EMBL" id="PVTR01000006">
    <property type="protein sequence ID" value="PRY87499.1"/>
    <property type="molecule type" value="Genomic_DNA"/>
</dbReference>
<sequence>MSDYLPLFPLKLVPFPGEQLNLHIFEPRYRQLIQDIKEGDGLMGIAVFLDQLKPLGTEVKLQEITKVYEDGRMDIKTIGTRIFEITTFDNPKKGKLYAGGMVVYKSNILKVNKALYDEFVFFLKEFFRLIGHEVDLTSSLVNSFTLAHKIGLKIEEEYELIQMEAESDRISYLIRHLRRIIPVMRELELVKSKIKMNGHFKNLDPLDF</sequence>
<keyword evidence="3" id="KW-1185">Reference proteome</keyword>
<evidence type="ECO:0000259" key="1">
    <source>
        <dbReference type="SMART" id="SM00464"/>
    </source>
</evidence>
<proteinExistence type="predicted"/>
<evidence type="ECO:0000313" key="3">
    <source>
        <dbReference type="Proteomes" id="UP000238157"/>
    </source>
</evidence>
<dbReference type="SMART" id="SM00464">
    <property type="entry name" value="LON"/>
    <property type="match status" value="1"/>
</dbReference>
<dbReference type="Gene3D" id="2.30.130.40">
    <property type="entry name" value="LON domain-like"/>
    <property type="match status" value="1"/>
</dbReference>
<organism evidence="2 3">
    <name type="scientific">Mongoliibacter ruber</name>
    <dbReference type="NCBI Taxonomy" id="1750599"/>
    <lineage>
        <taxon>Bacteria</taxon>
        <taxon>Pseudomonadati</taxon>
        <taxon>Bacteroidota</taxon>
        <taxon>Cytophagia</taxon>
        <taxon>Cytophagales</taxon>
        <taxon>Cyclobacteriaceae</taxon>
        <taxon>Mongoliibacter</taxon>
    </lineage>
</organism>
<accession>A0A2T0WLB4</accession>
<dbReference type="InterPro" id="IPR003111">
    <property type="entry name" value="Lon_prtase_N"/>
</dbReference>
<name>A0A2T0WLB4_9BACT</name>
<dbReference type="RefSeq" id="WP_106133789.1">
    <property type="nucleotide sequence ID" value="NZ_PVTR01000006.1"/>
</dbReference>
<dbReference type="InterPro" id="IPR046336">
    <property type="entry name" value="Lon_prtase_N_sf"/>
</dbReference>
<dbReference type="AlphaFoldDB" id="A0A2T0WLB4"/>
<dbReference type="InterPro" id="IPR015947">
    <property type="entry name" value="PUA-like_sf"/>
</dbReference>
<gene>
    <name evidence="2" type="ORF">CLW00_106123</name>
</gene>
<feature type="domain" description="Lon N-terminal" evidence="1">
    <location>
        <begin position="4"/>
        <end position="179"/>
    </location>
</feature>